<name>A0A239I1Y9_9BURK</name>
<evidence type="ECO:0000256" key="1">
    <source>
        <dbReference type="ARBA" id="ARBA00022884"/>
    </source>
</evidence>
<dbReference type="Pfam" id="PF04352">
    <property type="entry name" value="ProQ"/>
    <property type="match status" value="1"/>
</dbReference>
<reference evidence="3 4" key="1">
    <citation type="submission" date="2017-06" db="EMBL/GenBank/DDBJ databases">
        <authorList>
            <person name="Kim H.J."/>
            <person name="Triplett B.A."/>
        </authorList>
    </citation>
    <scope>NUCLEOTIDE SEQUENCE [LARGE SCALE GENOMIC DNA]</scope>
    <source>
        <strain evidence="3 4">U15</strain>
    </source>
</reference>
<dbReference type="InterPro" id="IPR016103">
    <property type="entry name" value="ProQ/FinO"/>
</dbReference>
<dbReference type="Proteomes" id="UP000198284">
    <property type="component" value="Unassembled WGS sequence"/>
</dbReference>
<dbReference type="RefSeq" id="WP_089399848.1">
    <property type="nucleotide sequence ID" value="NZ_FZOT01000008.1"/>
</dbReference>
<dbReference type="Gene3D" id="1.10.1710.10">
    <property type="entry name" value="ProQ/FinO domain"/>
    <property type="match status" value="1"/>
</dbReference>
<evidence type="ECO:0000313" key="3">
    <source>
        <dbReference type="EMBL" id="SNS87597.1"/>
    </source>
</evidence>
<sequence>MEPQPSTMLLRRLREQFPVFAEFKPLKLGIREELAARDIAPVEHLNKALSRQTGDRRYLRNVVAGGARYGLDGDVCGTISPLERGFAAGRLGMKLDALPGLNPGTEKKILEELAMRANTVKVSVTVIDFEQHLDVDSIGASSVPVTVETATGKVKAVLNPKSFRKAQAAFKELGGQAAVLITGEFDLPSATIKAAGIIVQPKKSKEAPAGA</sequence>
<dbReference type="InterPro" id="IPR036442">
    <property type="entry name" value="ProQ/FinO_sf"/>
</dbReference>
<evidence type="ECO:0000259" key="2">
    <source>
        <dbReference type="SMART" id="SM00945"/>
    </source>
</evidence>
<evidence type="ECO:0000313" key="4">
    <source>
        <dbReference type="Proteomes" id="UP000198284"/>
    </source>
</evidence>
<organism evidence="3 4">
    <name type="scientific">Noviherbaspirillum humi</name>
    <dbReference type="NCBI Taxonomy" id="1688639"/>
    <lineage>
        <taxon>Bacteria</taxon>
        <taxon>Pseudomonadati</taxon>
        <taxon>Pseudomonadota</taxon>
        <taxon>Betaproteobacteria</taxon>
        <taxon>Burkholderiales</taxon>
        <taxon>Oxalobacteraceae</taxon>
        <taxon>Noviherbaspirillum</taxon>
    </lineage>
</organism>
<proteinExistence type="predicted"/>
<dbReference type="EMBL" id="FZOT01000008">
    <property type="protein sequence ID" value="SNS87597.1"/>
    <property type="molecule type" value="Genomic_DNA"/>
</dbReference>
<accession>A0A239I1Y9</accession>
<protein>
    <submittedName>
        <fullName evidence="3">ProQ/FINO family protein</fullName>
    </submittedName>
</protein>
<gene>
    <name evidence="3" type="ORF">SAMN06265795_10874</name>
</gene>
<dbReference type="SUPFAM" id="SSF48657">
    <property type="entry name" value="FinO-like"/>
    <property type="match status" value="1"/>
</dbReference>
<dbReference type="AlphaFoldDB" id="A0A239I1Y9"/>
<keyword evidence="4" id="KW-1185">Reference proteome</keyword>
<feature type="domain" description="ProQ/FinO" evidence="2">
    <location>
        <begin position="1"/>
        <end position="108"/>
    </location>
</feature>
<dbReference type="GO" id="GO:0003723">
    <property type="term" value="F:RNA binding"/>
    <property type="evidence" value="ECO:0007669"/>
    <property type="project" value="UniProtKB-KW"/>
</dbReference>
<keyword evidence="1" id="KW-0694">RNA-binding</keyword>
<dbReference type="SMART" id="SM00945">
    <property type="entry name" value="ProQ"/>
    <property type="match status" value="1"/>
</dbReference>
<dbReference type="OrthoDB" id="9180746at2"/>